<reference evidence="3" key="1">
    <citation type="journal article" date="2019" name="Int. J. Syst. Evol. Microbiol.">
        <title>The Global Catalogue of Microorganisms (GCM) 10K type strain sequencing project: providing services to taxonomists for standard genome sequencing and annotation.</title>
        <authorList>
            <consortium name="The Broad Institute Genomics Platform"/>
            <consortium name="The Broad Institute Genome Sequencing Center for Infectious Disease"/>
            <person name="Wu L."/>
            <person name="Ma J."/>
        </authorList>
    </citation>
    <scope>NUCLEOTIDE SEQUENCE [LARGE SCALE GENOMIC DNA]</scope>
    <source>
        <strain evidence="3">JCM 14546</strain>
    </source>
</reference>
<dbReference type="EMBL" id="BAAANO010000003">
    <property type="protein sequence ID" value="GAA1998494.1"/>
    <property type="molecule type" value="Genomic_DNA"/>
</dbReference>
<sequence>MTGHSPSVPLTDRVPGTVPTRTPSAIPTREPSAVDAVAEAHAQGLLDLHPSLHVELGVPGMETELDDLSPAAAEADHALRTRTLAALAEAEAQARAAGTLDEVDEVTLDVMRERLGIENEMHDAGLDRGVLNVIASPVPNVRDFFDNVPTATATDWEHNAARLGKVAQAFAGYKEDLVSARELGRVPALRQVEKVAAQADLAAADGGHFDRFVAGAGEAGTSASLQEELRSRAAEAKAAFADIAAFLRTEVAPTARTTDAVGRDEYALHSRYFLGAAVDLEETYAWGLEELARIDAEQRATAEKLYPGEFSPEEAVWGAMKKLDADPARKIHGLDGLRAWIQETADTALAAVDGVHFDIPDVMRTVEAMVLPNGTGGIYYTPPSSDFSRPGRVWWSVPAGVEEFTTWQERTTVNHEGVPGHHLQFGVAAYLQGTLNTWRRNMCWVSGHGEGWALYSEKFMAEIGLMDEPGDYMGMLDSQRLRASRVALDIGVHLGLPAPESIGGGTWNPDNAWQFLTDNVAMDRSFLAFELDRYLGWPGQAPSYKIGQRLWEESRETARAAAKAAGKEFSLKDFHMRALSLGSVGLNTLTRALVRGAQA</sequence>
<gene>
    <name evidence="2" type="ORF">GCM10009755_02230</name>
</gene>
<comment type="caution">
    <text evidence="2">The sequence shown here is derived from an EMBL/GenBank/DDBJ whole genome shotgun (WGS) entry which is preliminary data.</text>
</comment>
<feature type="region of interest" description="Disordered" evidence="1">
    <location>
        <begin position="1"/>
        <end position="30"/>
    </location>
</feature>
<proteinExistence type="predicted"/>
<organism evidence="2 3">
    <name type="scientific">Brevibacterium samyangense</name>
    <dbReference type="NCBI Taxonomy" id="366888"/>
    <lineage>
        <taxon>Bacteria</taxon>
        <taxon>Bacillati</taxon>
        <taxon>Actinomycetota</taxon>
        <taxon>Actinomycetes</taxon>
        <taxon>Micrococcales</taxon>
        <taxon>Brevibacteriaceae</taxon>
        <taxon>Brevibacterium</taxon>
    </lineage>
</organism>
<dbReference type="PANTHER" id="PTHR33361:SF2">
    <property type="entry name" value="DUF885 DOMAIN-CONTAINING PROTEIN"/>
    <property type="match status" value="1"/>
</dbReference>
<evidence type="ECO:0000313" key="2">
    <source>
        <dbReference type="EMBL" id="GAA1998494.1"/>
    </source>
</evidence>
<protein>
    <submittedName>
        <fullName evidence="2">DUF885 domain-containing protein</fullName>
    </submittedName>
</protein>
<keyword evidence="3" id="KW-1185">Reference proteome</keyword>
<accession>A0ABP5EKX5</accession>
<name>A0ABP5EKX5_9MICO</name>
<evidence type="ECO:0000256" key="1">
    <source>
        <dbReference type="SAM" id="MobiDB-lite"/>
    </source>
</evidence>
<dbReference type="PANTHER" id="PTHR33361">
    <property type="entry name" value="GLR0591 PROTEIN"/>
    <property type="match status" value="1"/>
</dbReference>
<evidence type="ECO:0000313" key="3">
    <source>
        <dbReference type="Proteomes" id="UP001500755"/>
    </source>
</evidence>
<dbReference type="RefSeq" id="WP_344306191.1">
    <property type="nucleotide sequence ID" value="NZ_BAAANO010000003.1"/>
</dbReference>
<dbReference type="InterPro" id="IPR010281">
    <property type="entry name" value="DUF885"/>
</dbReference>
<dbReference type="Proteomes" id="UP001500755">
    <property type="component" value="Unassembled WGS sequence"/>
</dbReference>
<dbReference type="Pfam" id="PF05960">
    <property type="entry name" value="DUF885"/>
    <property type="match status" value="1"/>
</dbReference>